<name>A0A9W6NG88_9PSED</name>
<evidence type="ECO:0000313" key="3">
    <source>
        <dbReference type="Proteomes" id="UP001143328"/>
    </source>
</evidence>
<reference evidence="2" key="1">
    <citation type="journal article" date="2014" name="Int. J. Syst. Evol. Microbiol.">
        <title>Complete genome sequence of Corynebacterium casei LMG S-19264T (=DSM 44701T), isolated from a smear-ripened cheese.</title>
        <authorList>
            <consortium name="US DOE Joint Genome Institute (JGI-PGF)"/>
            <person name="Walter F."/>
            <person name="Albersmeier A."/>
            <person name="Kalinowski J."/>
            <person name="Ruckert C."/>
        </authorList>
    </citation>
    <scope>NUCLEOTIDE SEQUENCE</scope>
    <source>
        <strain evidence="2">VKM B-2935</strain>
    </source>
</reference>
<reference evidence="2" key="2">
    <citation type="submission" date="2023-01" db="EMBL/GenBank/DDBJ databases">
        <authorList>
            <person name="Sun Q."/>
            <person name="Evtushenko L."/>
        </authorList>
    </citation>
    <scope>NUCLEOTIDE SEQUENCE</scope>
    <source>
        <strain evidence="2">VKM B-2935</strain>
    </source>
</reference>
<evidence type="ECO:0000313" key="2">
    <source>
        <dbReference type="EMBL" id="GLK89803.1"/>
    </source>
</evidence>
<keyword evidence="3" id="KW-1185">Reference proteome</keyword>
<sequence length="66" mass="7274">MNASTKVLESFFSDRLAGQEFVVCLPELYAQVPDEQPPEVPDDVPPELPRGEPGENPELPQPQDAL</sequence>
<feature type="region of interest" description="Disordered" evidence="1">
    <location>
        <begin position="32"/>
        <end position="66"/>
    </location>
</feature>
<dbReference type="Proteomes" id="UP001143328">
    <property type="component" value="Unassembled WGS sequence"/>
</dbReference>
<feature type="compositionally biased region" description="Acidic residues" evidence="1">
    <location>
        <begin position="36"/>
        <end position="45"/>
    </location>
</feature>
<dbReference type="EMBL" id="BSFN01000007">
    <property type="protein sequence ID" value="GLK89803.1"/>
    <property type="molecule type" value="Genomic_DNA"/>
</dbReference>
<evidence type="ECO:0000256" key="1">
    <source>
        <dbReference type="SAM" id="MobiDB-lite"/>
    </source>
</evidence>
<organism evidence="2 3">
    <name type="scientific">Pseudomonas turukhanskensis</name>
    <dbReference type="NCBI Taxonomy" id="1806536"/>
    <lineage>
        <taxon>Bacteria</taxon>
        <taxon>Pseudomonadati</taxon>
        <taxon>Pseudomonadota</taxon>
        <taxon>Gammaproteobacteria</taxon>
        <taxon>Pseudomonadales</taxon>
        <taxon>Pseudomonadaceae</taxon>
        <taxon>Pseudomonas</taxon>
    </lineage>
</organism>
<accession>A0A9W6NG88</accession>
<proteinExistence type="predicted"/>
<gene>
    <name evidence="2" type="ORF">GCM10017655_28650</name>
</gene>
<dbReference type="AlphaFoldDB" id="A0A9W6NG88"/>
<comment type="caution">
    <text evidence="2">The sequence shown here is derived from an EMBL/GenBank/DDBJ whole genome shotgun (WGS) entry which is preliminary data.</text>
</comment>
<protein>
    <submittedName>
        <fullName evidence="2">Uncharacterized protein</fullName>
    </submittedName>
</protein>
<dbReference type="RefSeq" id="WP_271195989.1">
    <property type="nucleotide sequence ID" value="NZ_BSFN01000007.1"/>
</dbReference>